<feature type="transmembrane region" description="Helical" evidence="7">
    <location>
        <begin position="194"/>
        <end position="216"/>
    </location>
</feature>
<evidence type="ECO:0000313" key="12">
    <source>
        <dbReference type="Proteomes" id="UP000482084"/>
    </source>
</evidence>
<dbReference type="GO" id="GO:0005886">
    <property type="term" value="C:plasma membrane"/>
    <property type="evidence" value="ECO:0007669"/>
    <property type="project" value="UniProtKB-SubCell"/>
</dbReference>
<evidence type="ECO:0000256" key="1">
    <source>
        <dbReference type="ARBA" id="ARBA00004651"/>
    </source>
</evidence>
<evidence type="ECO:0000256" key="5">
    <source>
        <dbReference type="ARBA" id="ARBA00022989"/>
    </source>
</evidence>
<name>A0A6L4WYP9_9BIFI</name>
<evidence type="ECO:0000259" key="8">
    <source>
        <dbReference type="PROSITE" id="PS50928"/>
    </source>
</evidence>
<evidence type="ECO:0000313" key="10">
    <source>
        <dbReference type="EMBL" id="NEG71944.1"/>
    </source>
</evidence>
<keyword evidence="4 7" id="KW-0812">Transmembrane</keyword>
<dbReference type="Proteomes" id="UP000469943">
    <property type="component" value="Unassembled WGS sequence"/>
</dbReference>
<dbReference type="Proteomes" id="UP000482084">
    <property type="component" value="Unassembled WGS sequence"/>
</dbReference>
<sequence length="288" mass="31737">MSNTVTKSKGLGKSGRERVGYWVRTVIILALALICAIPLWYVVINTFKTSKDMMAHPLALPEGAWQFGNYVTAFQNLPLVQAFGNTLYVTILGVAFQVFIGSLAAYGMIIRNSRFTAVIGAILMIAFVIPAQATLIPLYRMEAQTGLVNTLTGLVVLYLGGSVFCYFLIVGYMRKLPFELVEAARIDGAGPFRIYWTIILPLIRPILTTVVVFQTLSTWNDFMNPNVFLSSGDKKTIVLQVYNAVGEFSTDWTTFMTITVISLIPVVVFFVFCQKWIVAGLAAGAVKG</sequence>
<feature type="domain" description="ABC transmembrane type-1" evidence="8">
    <location>
        <begin position="83"/>
        <end position="273"/>
    </location>
</feature>
<dbReference type="PANTHER" id="PTHR43744:SF3">
    <property type="entry name" value="LACTOSE TRANSPORT SYSTEM PERMEASE PROTEIN LACG"/>
    <property type="match status" value="1"/>
</dbReference>
<dbReference type="CDD" id="cd06261">
    <property type="entry name" value="TM_PBP2"/>
    <property type="match status" value="1"/>
</dbReference>
<evidence type="ECO:0000256" key="6">
    <source>
        <dbReference type="ARBA" id="ARBA00023136"/>
    </source>
</evidence>
<evidence type="ECO:0000256" key="3">
    <source>
        <dbReference type="ARBA" id="ARBA00022475"/>
    </source>
</evidence>
<keyword evidence="5 7" id="KW-1133">Transmembrane helix</keyword>
<evidence type="ECO:0000313" key="11">
    <source>
        <dbReference type="Proteomes" id="UP000469943"/>
    </source>
</evidence>
<dbReference type="Gene3D" id="1.10.3720.10">
    <property type="entry name" value="MetI-like"/>
    <property type="match status" value="1"/>
</dbReference>
<feature type="transmembrane region" description="Helical" evidence="7">
    <location>
        <begin position="252"/>
        <end position="272"/>
    </location>
</feature>
<dbReference type="InterPro" id="IPR035906">
    <property type="entry name" value="MetI-like_sf"/>
</dbReference>
<comment type="caution">
    <text evidence="9">The sequence shown here is derived from an EMBL/GenBank/DDBJ whole genome shotgun (WGS) entry which is preliminary data.</text>
</comment>
<dbReference type="OrthoDB" id="9794684at2"/>
<dbReference type="RefSeq" id="WP_152358824.1">
    <property type="nucleotide sequence ID" value="NZ_WBSM01000010.1"/>
</dbReference>
<protein>
    <submittedName>
        <fullName evidence="10">ABC transporter permease subunit</fullName>
    </submittedName>
    <submittedName>
        <fullName evidence="9">ABC transporter, permease protein</fullName>
    </submittedName>
</protein>
<dbReference type="PROSITE" id="PS50928">
    <property type="entry name" value="ABC_TM1"/>
    <property type="match status" value="1"/>
</dbReference>
<evidence type="ECO:0000256" key="7">
    <source>
        <dbReference type="RuleBase" id="RU363032"/>
    </source>
</evidence>
<dbReference type="EMBL" id="WBSM01000010">
    <property type="protein sequence ID" value="KAB8287234.1"/>
    <property type="molecule type" value="Genomic_DNA"/>
</dbReference>
<reference evidence="10 11" key="1">
    <citation type="submission" date="2019-10" db="EMBL/GenBank/DDBJ databases">
        <title>Bifidobacterium from non-human primates.</title>
        <authorList>
            <person name="Modesto M."/>
        </authorList>
    </citation>
    <scope>NUCLEOTIDE SEQUENCE [LARGE SCALE GENOMIC DNA]</scope>
    <source>
        <strain evidence="10 11">TREM</strain>
    </source>
</reference>
<feature type="transmembrane region" description="Helical" evidence="7">
    <location>
        <begin position="115"/>
        <end position="139"/>
    </location>
</feature>
<feature type="transmembrane region" description="Helical" evidence="7">
    <location>
        <begin position="87"/>
        <end position="108"/>
    </location>
</feature>
<keyword evidence="2 7" id="KW-0813">Transport</keyword>
<dbReference type="GO" id="GO:0055085">
    <property type="term" value="P:transmembrane transport"/>
    <property type="evidence" value="ECO:0007669"/>
    <property type="project" value="InterPro"/>
</dbReference>
<dbReference type="PANTHER" id="PTHR43744">
    <property type="entry name" value="ABC TRANSPORTER PERMEASE PROTEIN MG189-RELATED-RELATED"/>
    <property type="match status" value="1"/>
</dbReference>
<evidence type="ECO:0000313" key="9">
    <source>
        <dbReference type="EMBL" id="KAB8287234.1"/>
    </source>
</evidence>
<dbReference type="InterPro" id="IPR000515">
    <property type="entry name" value="MetI-like"/>
</dbReference>
<dbReference type="AlphaFoldDB" id="A0A6L4WYP9"/>
<feature type="transmembrane region" description="Helical" evidence="7">
    <location>
        <begin position="151"/>
        <end position="173"/>
    </location>
</feature>
<keyword evidence="3" id="KW-1003">Cell membrane</keyword>
<dbReference type="Pfam" id="PF00528">
    <property type="entry name" value="BPD_transp_1"/>
    <property type="match status" value="1"/>
</dbReference>
<proteinExistence type="inferred from homology"/>
<keyword evidence="12" id="KW-1185">Reference proteome</keyword>
<dbReference type="EMBL" id="WHZX01000004">
    <property type="protein sequence ID" value="NEG71944.1"/>
    <property type="molecule type" value="Genomic_DNA"/>
</dbReference>
<keyword evidence="6 7" id="KW-0472">Membrane</keyword>
<dbReference type="SUPFAM" id="SSF161098">
    <property type="entry name" value="MetI-like"/>
    <property type="match status" value="1"/>
</dbReference>
<evidence type="ECO:0000256" key="2">
    <source>
        <dbReference type="ARBA" id="ARBA00022448"/>
    </source>
</evidence>
<organism evidence="9 12">
    <name type="scientific">Bifidobacterium ramosum</name>
    <dbReference type="NCBI Taxonomy" id="1798158"/>
    <lineage>
        <taxon>Bacteria</taxon>
        <taxon>Bacillati</taxon>
        <taxon>Actinomycetota</taxon>
        <taxon>Actinomycetes</taxon>
        <taxon>Bifidobacteriales</taxon>
        <taxon>Bifidobacteriaceae</taxon>
        <taxon>Bifidobacterium</taxon>
    </lineage>
</organism>
<accession>A0A6L4WYP9</accession>
<comment type="similarity">
    <text evidence="7">Belongs to the binding-protein-dependent transport system permease family.</text>
</comment>
<evidence type="ECO:0000256" key="4">
    <source>
        <dbReference type="ARBA" id="ARBA00022692"/>
    </source>
</evidence>
<feature type="transmembrane region" description="Helical" evidence="7">
    <location>
        <begin position="21"/>
        <end position="44"/>
    </location>
</feature>
<reference evidence="9 12" key="2">
    <citation type="submission" date="2019-10" db="EMBL/GenBank/DDBJ databases">
        <title>Characterization of the phylogenetic diversity of two novel species belonging to the genus Bifidobacterium: Bifidobacterium cebidarum sp. nov. and Bifidobacterium leontopitheci sp. nov.</title>
        <authorList>
            <person name="Lugli G.A."/>
            <person name="Duranti S."/>
            <person name="Milani C."/>
            <person name="Turroni F."/>
            <person name="Ventura M."/>
        </authorList>
    </citation>
    <scope>NUCLEOTIDE SEQUENCE [LARGE SCALE GENOMIC DNA]</scope>
    <source>
        <strain evidence="9 12">DSM 100688</strain>
    </source>
</reference>
<gene>
    <name evidence="9" type="ORF">DSM100688_1809</name>
    <name evidence="10" type="ORF">GFD24_06970</name>
</gene>
<comment type="subcellular location">
    <subcellularLocation>
        <location evidence="1 7">Cell membrane</location>
        <topology evidence="1 7">Multi-pass membrane protein</topology>
    </subcellularLocation>
</comment>